<evidence type="ECO:0000313" key="2">
    <source>
        <dbReference type="EMBL" id="PHT40609.1"/>
    </source>
</evidence>
<dbReference type="AlphaFoldDB" id="A0A2G2W5Y1"/>
<reference evidence="3" key="2">
    <citation type="journal article" date="2017" name="J. Anim. Genet.">
        <title>Multiple reference genome sequences of hot pepper reveal the massive evolution of plant disease resistance genes by retroduplication.</title>
        <authorList>
            <person name="Kim S."/>
            <person name="Park J."/>
            <person name="Yeom S.-I."/>
            <person name="Kim Y.-M."/>
            <person name="Seo E."/>
            <person name="Kim K.-T."/>
            <person name="Kim M.-S."/>
            <person name="Lee J.M."/>
            <person name="Cheong K."/>
            <person name="Shin H.-S."/>
            <person name="Kim S.-B."/>
            <person name="Han K."/>
            <person name="Lee J."/>
            <person name="Park M."/>
            <person name="Lee H.-A."/>
            <person name="Lee H.-Y."/>
            <person name="Lee Y."/>
            <person name="Oh S."/>
            <person name="Lee J.H."/>
            <person name="Choi E."/>
            <person name="Choi E."/>
            <person name="Lee S.E."/>
            <person name="Jeon J."/>
            <person name="Kim H."/>
            <person name="Choi G."/>
            <person name="Song H."/>
            <person name="Lee J."/>
            <person name="Lee S.-C."/>
            <person name="Kwon J.-K."/>
            <person name="Lee H.-Y."/>
            <person name="Koo N."/>
            <person name="Hong Y."/>
            <person name="Kim R.W."/>
            <person name="Kang W.-H."/>
            <person name="Huh J.H."/>
            <person name="Kang B.-C."/>
            <person name="Yang T.-J."/>
            <person name="Lee Y.-H."/>
            <person name="Bennetzen J.L."/>
            <person name="Choi D."/>
        </authorList>
    </citation>
    <scope>NUCLEOTIDE SEQUENCE [LARGE SCALE GENOMIC DNA]</scope>
    <source>
        <strain evidence="3">cv. PBC81</strain>
    </source>
</reference>
<comment type="caution">
    <text evidence="2">The sequence shown here is derived from an EMBL/GenBank/DDBJ whole genome shotgun (WGS) entry which is preliminary data.</text>
</comment>
<feature type="compositionally biased region" description="Basic and acidic residues" evidence="1">
    <location>
        <begin position="186"/>
        <end position="209"/>
    </location>
</feature>
<organism evidence="2 3">
    <name type="scientific">Capsicum baccatum</name>
    <name type="common">Peruvian pepper</name>
    <dbReference type="NCBI Taxonomy" id="33114"/>
    <lineage>
        <taxon>Eukaryota</taxon>
        <taxon>Viridiplantae</taxon>
        <taxon>Streptophyta</taxon>
        <taxon>Embryophyta</taxon>
        <taxon>Tracheophyta</taxon>
        <taxon>Spermatophyta</taxon>
        <taxon>Magnoliopsida</taxon>
        <taxon>eudicotyledons</taxon>
        <taxon>Gunneridae</taxon>
        <taxon>Pentapetalae</taxon>
        <taxon>asterids</taxon>
        <taxon>lamiids</taxon>
        <taxon>Solanales</taxon>
        <taxon>Solanaceae</taxon>
        <taxon>Solanoideae</taxon>
        <taxon>Capsiceae</taxon>
        <taxon>Capsicum</taxon>
    </lineage>
</organism>
<evidence type="ECO:0000256" key="1">
    <source>
        <dbReference type="SAM" id="MobiDB-lite"/>
    </source>
</evidence>
<name>A0A2G2W5Y1_CAPBA</name>
<dbReference type="OrthoDB" id="1302745at2759"/>
<reference evidence="2 3" key="1">
    <citation type="journal article" date="2017" name="Genome Biol.">
        <title>New reference genome sequences of hot pepper reveal the massive evolution of plant disease-resistance genes by retroduplication.</title>
        <authorList>
            <person name="Kim S."/>
            <person name="Park J."/>
            <person name="Yeom S.I."/>
            <person name="Kim Y.M."/>
            <person name="Seo E."/>
            <person name="Kim K.T."/>
            <person name="Kim M.S."/>
            <person name="Lee J.M."/>
            <person name="Cheong K."/>
            <person name="Shin H.S."/>
            <person name="Kim S.B."/>
            <person name="Han K."/>
            <person name="Lee J."/>
            <person name="Park M."/>
            <person name="Lee H.A."/>
            <person name="Lee H.Y."/>
            <person name="Lee Y."/>
            <person name="Oh S."/>
            <person name="Lee J.H."/>
            <person name="Choi E."/>
            <person name="Choi E."/>
            <person name="Lee S.E."/>
            <person name="Jeon J."/>
            <person name="Kim H."/>
            <person name="Choi G."/>
            <person name="Song H."/>
            <person name="Lee J."/>
            <person name="Lee S.C."/>
            <person name="Kwon J.K."/>
            <person name="Lee H.Y."/>
            <person name="Koo N."/>
            <person name="Hong Y."/>
            <person name="Kim R.W."/>
            <person name="Kang W.H."/>
            <person name="Huh J.H."/>
            <person name="Kang B.C."/>
            <person name="Yang T.J."/>
            <person name="Lee Y.H."/>
            <person name="Bennetzen J.L."/>
            <person name="Choi D."/>
        </authorList>
    </citation>
    <scope>NUCLEOTIDE SEQUENCE [LARGE SCALE GENOMIC DNA]</scope>
    <source>
        <strain evidence="3">cv. PBC81</strain>
    </source>
</reference>
<gene>
    <name evidence="2" type="ORF">CQW23_19463</name>
</gene>
<keyword evidence="3" id="KW-1185">Reference proteome</keyword>
<feature type="compositionally biased region" description="Polar residues" evidence="1">
    <location>
        <begin position="210"/>
        <end position="222"/>
    </location>
</feature>
<sequence>MIELSFSMYGRILDPMQTHLEGMRSFEVKGTLFRAIGRSEHTPRQPAETGAAQVATRIWTVSPAGVGPGQTRCRKMTTDSQVHDAATIVAVTSVSTTSRTNAPLAMAPAEKPKKFLGFIVNEVFQVAAIIEKLPPMRKDFKNYLKHKRMEMSFEDLIIRLGIEEDNKATESRSKENSAISGANIVEDDKNNSKNWKKDGHESNPRRNSRENTLTVARLTTSL</sequence>
<evidence type="ECO:0000313" key="3">
    <source>
        <dbReference type="Proteomes" id="UP000224567"/>
    </source>
</evidence>
<dbReference type="EMBL" id="MLFT02000008">
    <property type="protein sequence ID" value="PHT40609.1"/>
    <property type="molecule type" value="Genomic_DNA"/>
</dbReference>
<feature type="region of interest" description="Disordered" evidence="1">
    <location>
        <begin position="167"/>
        <end position="222"/>
    </location>
</feature>
<accession>A0A2G2W5Y1</accession>
<proteinExistence type="predicted"/>
<dbReference type="Proteomes" id="UP000224567">
    <property type="component" value="Unassembled WGS sequence"/>
</dbReference>
<protein>
    <submittedName>
        <fullName evidence="2">Uncharacterized protein</fullName>
    </submittedName>
</protein>